<dbReference type="InterPro" id="IPR050300">
    <property type="entry name" value="GDXG_lipolytic_enzyme"/>
</dbReference>
<dbReference type="Gene3D" id="3.40.50.1820">
    <property type="entry name" value="alpha/beta hydrolase"/>
    <property type="match status" value="1"/>
</dbReference>
<comment type="caution">
    <text evidence="3">The sequence shown here is derived from an EMBL/GenBank/DDBJ whole genome shotgun (WGS) entry which is preliminary data.</text>
</comment>
<dbReference type="RefSeq" id="WP_064275287.1">
    <property type="nucleotide sequence ID" value="NZ_LUTU01000014.1"/>
</dbReference>
<evidence type="ECO:0000313" key="4">
    <source>
        <dbReference type="Proteomes" id="UP000077786"/>
    </source>
</evidence>
<organism evidence="3 4">
    <name type="scientific">Gluconobacter cerinus</name>
    <dbReference type="NCBI Taxonomy" id="38307"/>
    <lineage>
        <taxon>Bacteria</taxon>
        <taxon>Pseudomonadati</taxon>
        <taxon>Pseudomonadota</taxon>
        <taxon>Alphaproteobacteria</taxon>
        <taxon>Acetobacterales</taxon>
        <taxon>Acetobacteraceae</taxon>
        <taxon>Gluconobacter</taxon>
    </lineage>
</organism>
<evidence type="ECO:0000313" key="3">
    <source>
        <dbReference type="EMBL" id="OAJ66708.1"/>
    </source>
</evidence>
<protein>
    <submittedName>
        <fullName evidence="3">Arylesterase</fullName>
    </submittedName>
</protein>
<gene>
    <name evidence="3" type="ORF">A0123_02842</name>
</gene>
<proteinExistence type="predicted"/>
<dbReference type="PATRIC" id="fig|38307.3.peg.2964"/>
<dbReference type="PANTHER" id="PTHR48081">
    <property type="entry name" value="AB HYDROLASE SUPERFAMILY PROTEIN C4A8.06C"/>
    <property type="match status" value="1"/>
</dbReference>
<name>A0A1B6VI37_9PROT</name>
<feature type="domain" description="Alpha/beta hydrolase fold-3" evidence="2">
    <location>
        <begin position="86"/>
        <end position="296"/>
    </location>
</feature>
<dbReference type="Pfam" id="PF07859">
    <property type="entry name" value="Abhydrolase_3"/>
    <property type="match status" value="1"/>
</dbReference>
<accession>A0A1B6VI37</accession>
<dbReference type="AlphaFoldDB" id="A0A1B6VI37"/>
<evidence type="ECO:0000259" key="2">
    <source>
        <dbReference type="Pfam" id="PF07859"/>
    </source>
</evidence>
<dbReference type="SUPFAM" id="SSF53474">
    <property type="entry name" value="alpha/beta-Hydrolases"/>
    <property type="match status" value="1"/>
</dbReference>
<dbReference type="OrthoDB" id="9806180at2"/>
<dbReference type="EMBL" id="LUTU01000014">
    <property type="protein sequence ID" value="OAJ66708.1"/>
    <property type="molecule type" value="Genomic_DNA"/>
</dbReference>
<dbReference type="PANTHER" id="PTHR48081:SF8">
    <property type="entry name" value="ALPHA_BETA HYDROLASE FOLD-3 DOMAIN-CONTAINING PROTEIN-RELATED"/>
    <property type="match status" value="1"/>
</dbReference>
<dbReference type="InterPro" id="IPR029058">
    <property type="entry name" value="AB_hydrolase_fold"/>
</dbReference>
<dbReference type="GO" id="GO:0016787">
    <property type="term" value="F:hydrolase activity"/>
    <property type="evidence" value="ECO:0007669"/>
    <property type="project" value="UniProtKB-KW"/>
</dbReference>
<dbReference type="InterPro" id="IPR013094">
    <property type="entry name" value="AB_hydrolase_3"/>
</dbReference>
<dbReference type="Proteomes" id="UP000077786">
    <property type="component" value="Unassembled WGS sequence"/>
</dbReference>
<sequence>MNTARLVLPELLPTLSQFPATDLTPETLPDLRNALENRAAQAFQKAEDFQVIVEQRHIPATPKGDRTIRLLTVQPKETSSTPRPVLLHFHGGGHCAGRPEQNTAELCRFAQDLNCLVISPDYRLTPETPFPGGIEDAYATLCWIYDNADALNIRRDQIAVTGESAGGNLAAAICLLARDRNGPAILFQNLIYPMLDDRTTDNEANPSPVAGEFVWTRASNTYAWGILLAPSLPGADDISPYAAPSRASDLSGLPPVIMTIGSLDLFLEEDLLYAQRLIRSGVSVELEIVPGAFHAFDVTETPVAKRTLDRRITSMKRFFTPSRD</sequence>
<reference evidence="3 4" key="1">
    <citation type="submission" date="2016-03" db="EMBL/GenBank/DDBJ databases">
        <title>Draft genome sequence of Gluconobacter cerinus strain CECT 9110.</title>
        <authorList>
            <person name="Sainz F."/>
            <person name="Mas A."/>
            <person name="Torija M.J."/>
        </authorList>
    </citation>
    <scope>NUCLEOTIDE SEQUENCE [LARGE SCALE GENOMIC DNA]</scope>
    <source>
        <strain evidence="3 4">CECT 9110</strain>
    </source>
</reference>
<evidence type="ECO:0000256" key="1">
    <source>
        <dbReference type="ARBA" id="ARBA00022801"/>
    </source>
</evidence>
<keyword evidence="1" id="KW-0378">Hydrolase</keyword>